<gene>
    <name evidence="2" type="ORF">B296_00040730</name>
</gene>
<reference evidence="2 3" key="1">
    <citation type="journal article" date="2014" name="Agronomy (Basel)">
        <title>A Draft Genome Sequence for Ensete ventricosum, the Drought-Tolerant Tree Against Hunger.</title>
        <authorList>
            <person name="Harrison J."/>
            <person name="Moore K.A."/>
            <person name="Paszkiewicz K."/>
            <person name="Jones T."/>
            <person name="Grant M."/>
            <person name="Ambacheew D."/>
            <person name="Muzemil S."/>
            <person name="Studholme D.J."/>
        </authorList>
    </citation>
    <scope>NUCLEOTIDE SEQUENCE [LARGE SCALE GENOMIC DNA]</scope>
</reference>
<accession>A0A426ZPD6</accession>
<dbReference type="EMBL" id="AMZH03005662">
    <property type="protein sequence ID" value="RRT65849.1"/>
    <property type="molecule type" value="Genomic_DNA"/>
</dbReference>
<dbReference type="Proteomes" id="UP000287651">
    <property type="component" value="Unassembled WGS sequence"/>
</dbReference>
<name>A0A426ZPD6_ENSVE</name>
<evidence type="ECO:0000313" key="2">
    <source>
        <dbReference type="EMBL" id="RRT65849.1"/>
    </source>
</evidence>
<feature type="region of interest" description="Disordered" evidence="1">
    <location>
        <begin position="81"/>
        <end position="109"/>
    </location>
</feature>
<organism evidence="2 3">
    <name type="scientific">Ensete ventricosum</name>
    <name type="common">Abyssinian banana</name>
    <name type="synonym">Musa ensete</name>
    <dbReference type="NCBI Taxonomy" id="4639"/>
    <lineage>
        <taxon>Eukaryota</taxon>
        <taxon>Viridiplantae</taxon>
        <taxon>Streptophyta</taxon>
        <taxon>Embryophyta</taxon>
        <taxon>Tracheophyta</taxon>
        <taxon>Spermatophyta</taxon>
        <taxon>Magnoliopsida</taxon>
        <taxon>Liliopsida</taxon>
        <taxon>Zingiberales</taxon>
        <taxon>Musaceae</taxon>
        <taxon>Ensete</taxon>
    </lineage>
</organism>
<evidence type="ECO:0000256" key="1">
    <source>
        <dbReference type="SAM" id="MobiDB-lite"/>
    </source>
</evidence>
<protein>
    <submittedName>
        <fullName evidence="2">Uncharacterized protein</fullName>
    </submittedName>
</protein>
<comment type="caution">
    <text evidence="2">The sequence shown here is derived from an EMBL/GenBank/DDBJ whole genome shotgun (WGS) entry which is preliminary data.</text>
</comment>
<feature type="compositionally biased region" description="Polar residues" evidence="1">
    <location>
        <begin position="96"/>
        <end position="109"/>
    </location>
</feature>
<evidence type="ECO:0000313" key="3">
    <source>
        <dbReference type="Proteomes" id="UP000287651"/>
    </source>
</evidence>
<dbReference type="AlphaFoldDB" id="A0A426ZPD6"/>
<sequence>MGGGNRVKLRRGFSPSGSPKPSQEEHDGEEDEAPTLVGRRRHDEEGSWMWRDMIKLSIGWNMVGGRGIVATMVKDWEMSSPWARSSSDPAAMGALQSASRGMSSSWHRR</sequence>
<feature type="region of interest" description="Disordered" evidence="1">
    <location>
        <begin position="1"/>
        <end position="44"/>
    </location>
</feature>
<proteinExistence type="predicted"/>